<dbReference type="EMBL" id="SHOA02000001">
    <property type="protein sequence ID" value="TDH73334.1"/>
    <property type="molecule type" value="Genomic_DNA"/>
</dbReference>
<organism evidence="1 2">
    <name type="scientific">Bremia lactucae</name>
    <name type="common">Lettuce downy mildew</name>
    <dbReference type="NCBI Taxonomy" id="4779"/>
    <lineage>
        <taxon>Eukaryota</taxon>
        <taxon>Sar</taxon>
        <taxon>Stramenopiles</taxon>
        <taxon>Oomycota</taxon>
        <taxon>Peronosporomycetes</taxon>
        <taxon>Peronosporales</taxon>
        <taxon>Peronosporaceae</taxon>
        <taxon>Bremia</taxon>
    </lineage>
</organism>
<reference evidence="1 2" key="1">
    <citation type="journal article" date="2021" name="Genome Biol.">
        <title>AFLAP: assembly-free linkage analysis pipeline using k-mers from genome sequencing data.</title>
        <authorList>
            <person name="Fletcher K."/>
            <person name="Zhang L."/>
            <person name="Gil J."/>
            <person name="Han R."/>
            <person name="Cavanaugh K."/>
            <person name="Michelmore R."/>
        </authorList>
    </citation>
    <scope>NUCLEOTIDE SEQUENCE [LARGE SCALE GENOMIC DNA]</scope>
    <source>
        <strain evidence="1 2">SF5</strain>
    </source>
</reference>
<dbReference type="RefSeq" id="XP_067822832.1">
    <property type="nucleotide sequence ID" value="XM_067967487.1"/>
</dbReference>
<dbReference type="Proteomes" id="UP000294530">
    <property type="component" value="Unassembled WGS sequence"/>
</dbReference>
<accession>A0A976IK86</accession>
<evidence type="ECO:0000313" key="2">
    <source>
        <dbReference type="Proteomes" id="UP000294530"/>
    </source>
</evidence>
<sequence>MPNAPGHDIWEQGIFPTAVVDVTGAGDSFNSGSSHGRRIVETLMMPCVAAVQQLRGQLPRSEHVHFLLLRRRTKVKIFSSKNSNSERRYYECHLAAASNEATILCNLSIRSHVSGIFLADLLNILLKG</sequence>
<protein>
    <submittedName>
        <fullName evidence="1">Uncharacterized protein</fullName>
    </submittedName>
</protein>
<dbReference type="KEGG" id="blac:94353158"/>
<proteinExistence type="predicted"/>
<dbReference type="InterPro" id="IPR029056">
    <property type="entry name" value="Ribokinase-like"/>
</dbReference>
<name>A0A976IK86_BRELC</name>
<evidence type="ECO:0000313" key="1">
    <source>
        <dbReference type="EMBL" id="TDH73334.1"/>
    </source>
</evidence>
<gene>
    <name evidence="1" type="ORF">CCR75_009448</name>
</gene>
<keyword evidence="2" id="KW-1185">Reference proteome</keyword>
<dbReference type="SUPFAM" id="SSF53613">
    <property type="entry name" value="Ribokinase-like"/>
    <property type="match status" value="1"/>
</dbReference>
<dbReference type="AlphaFoldDB" id="A0A976IK86"/>
<dbReference type="GeneID" id="94353158"/>
<dbReference type="OrthoDB" id="204058at2759"/>
<comment type="caution">
    <text evidence="1">The sequence shown here is derived from an EMBL/GenBank/DDBJ whole genome shotgun (WGS) entry which is preliminary data.</text>
</comment>